<name>R9NVJ6_PSEHS</name>
<organism evidence="1 2">
    <name type="scientific">Pseudozyma hubeiensis (strain SY62)</name>
    <name type="common">Yeast</name>
    <dbReference type="NCBI Taxonomy" id="1305764"/>
    <lineage>
        <taxon>Eukaryota</taxon>
        <taxon>Fungi</taxon>
        <taxon>Dikarya</taxon>
        <taxon>Basidiomycota</taxon>
        <taxon>Ustilaginomycotina</taxon>
        <taxon>Ustilaginomycetes</taxon>
        <taxon>Ustilaginales</taxon>
        <taxon>Ustilaginaceae</taxon>
        <taxon>Pseudozyma</taxon>
    </lineage>
</organism>
<protein>
    <submittedName>
        <fullName evidence="1">Uncharacterized protein</fullName>
    </submittedName>
</protein>
<accession>R9NVJ6</accession>
<dbReference type="EMBL" id="DF238764">
    <property type="protein sequence ID" value="GAC92488.1"/>
    <property type="molecule type" value="Genomic_DNA"/>
</dbReference>
<dbReference type="Proteomes" id="UP000014071">
    <property type="component" value="Unassembled WGS sequence"/>
</dbReference>
<evidence type="ECO:0000313" key="2">
    <source>
        <dbReference type="Proteomes" id="UP000014071"/>
    </source>
</evidence>
<dbReference type="RefSeq" id="XP_012186075.1">
    <property type="nucleotide sequence ID" value="XM_012330685.1"/>
</dbReference>
<dbReference type="HOGENOM" id="CLU_2832272_0_0_1"/>
<keyword evidence="2" id="KW-1185">Reference proteome</keyword>
<gene>
    <name evidence="1" type="ORF">PHSY_000041</name>
</gene>
<sequence>MWLVEYDADEGDEILPMWGHERTRYRRGPRLLLTLRAAKGMSLRRRLAWIRIPRKKRDRAYRSCRF</sequence>
<dbReference type="AlphaFoldDB" id="R9NVJ6"/>
<dbReference type="GeneID" id="24105354"/>
<evidence type="ECO:0000313" key="1">
    <source>
        <dbReference type="EMBL" id="GAC92488.1"/>
    </source>
</evidence>
<reference evidence="2" key="1">
    <citation type="journal article" date="2013" name="Genome Announc.">
        <title>Draft genome sequence of the basidiomycetous yeast-like fungus Pseudozyma hubeiensis SY62, which produces an abundant amount of the biosurfactant mannosylerythritol lipids.</title>
        <authorList>
            <person name="Konishi M."/>
            <person name="Hatada Y."/>
            <person name="Horiuchi J."/>
        </authorList>
    </citation>
    <scope>NUCLEOTIDE SEQUENCE [LARGE SCALE GENOMIC DNA]</scope>
    <source>
        <strain evidence="2">SY62</strain>
    </source>
</reference>
<proteinExistence type="predicted"/>